<organism evidence="1 2">
    <name type="scientific">Hexamita inflata</name>
    <dbReference type="NCBI Taxonomy" id="28002"/>
    <lineage>
        <taxon>Eukaryota</taxon>
        <taxon>Metamonada</taxon>
        <taxon>Diplomonadida</taxon>
        <taxon>Hexamitidae</taxon>
        <taxon>Hexamitinae</taxon>
        <taxon>Hexamita</taxon>
    </lineage>
</organism>
<sequence>MTLQPLGTTELQIHERIPLFRRTEAVFEKELRDCESQQMVDLGTNKDCAYECQEKHIKNAVYNNKQIPTKPIEKEPYDIKGHVPNGPYTVHSISKPSQTLIYDFSAADYQFLDANQTISDAEFEFTMTVLDLMFPSKYRNVNADIGGYVFQQISGGLNQVASNPGYYGLQFQKIQLIPQNTDLIYAHFVKQRDVYHQPLIPHLSTETTHRDKREYFCQPDKKLTKVNIQKTKQYLNTVLLYNMLAEYAVARELLNTYFFSLKYFDGLTLIDNELSELNINQGPFTQIVDEHIQNNNIQTQNAQINPVYQVMYPYKPYLGAEQLKQQLSRAMEHHKNLFTPLENTRGIVEKVKRETNEFLEFYNEVMDGVETE</sequence>
<comment type="caution">
    <text evidence="1">The sequence shown here is derived from an EMBL/GenBank/DDBJ whole genome shotgun (WGS) entry which is preliminary data.</text>
</comment>
<dbReference type="Proteomes" id="UP001642409">
    <property type="component" value="Unassembled WGS sequence"/>
</dbReference>
<proteinExistence type="predicted"/>
<dbReference type="EMBL" id="CAXDID020000238">
    <property type="protein sequence ID" value="CAL6062257.1"/>
    <property type="molecule type" value="Genomic_DNA"/>
</dbReference>
<reference evidence="1 2" key="1">
    <citation type="submission" date="2024-07" db="EMBL/GenBank/DDBJ databases">
        <authorList>
            <person name="Akdeniz Z."/>
        </authorList>
    </citation>
    <scope>NUCLEOTIDE SEQUENCE [LARGE SCALE GENOMIC DNA]</scope>
</reference>
<protein>
    <submittedName>
        <fullName evidence="1">Uncharacterized protein</fullName>
    </submittedName>
</protein>
<keyword evidence="2" id="KW-1185">Reference proteome</keyword>
<gene>
    <name evidence="1" type="ORF">HINF_LOCUS50103</name>
</gene>
<evidence type="ECO:0000313" key="2">
    <source>
        <dbReference type="Proteomes" id="UP001642409"/>
    </source>
</evidence>
<name>A0ABP1KHP7_9EUKA</name>
<accession>A0ABP1KHP7</accession>
<evidence type="ECO:0000313" key="1">
    <source>
        <dbReference type="EMBL" id="CAL6062257.1"/>
    </source>
</evidence>